<dbReference type="AlphaFoldDB" id="A0A0E9WQD2"/>
<protein>
    <submittedName>
        <fullName evidence="1">Uncharacterized protein</fullName>
    </submittedName>
</protein>
<reference evidence="1" key="1">
    <citation type="submission" date="2014-11" db="EMBL/GenBank/DDBJ databases">
        <authorList>
            <person name="Amaro Gonzalez C."/>
        </authorList>
    </citation>
    <scope>NUCLEOTIDE SEQUENCE</scope>
</reference>
<evidence type="ECO:0000313" key="1">
    <source>
        <dbReference type="EMBL" id="JAH92634.1"/>
    </source>
</evidence>
<proteinExistence type="predicted"/>
<organism evidence="1">
    <name type="scientific">Anguilla anguilla</name>
    <name type="common">European freshwater eel</name>
    <name type="synonym">Muraena anguilla</name>
    <dbReference type="NCBI Taxonomy" id="7936"/>
    <lineage>
        <taxon>Eukaryota</taxon>
        <taxon>Metazoa</taxon>
        <taxon>Chordata</taxon>
        <taxon>Craniata</taxon>
        <taxon>Vertebrata</taxon>
        <taxon>Euteleostomi</taxon>
        <taxon>Actinopterygii</taxon>
        <taxon>Neopterygii</taxon>
        <taxon>Teleostei</taxon>
        <taxon>Anguilliformes</taxon>
        <taxon>Anguillidae</taxon>
        <taxon>Anguilla</taxon>
    </lineage>
</organism>
<name>A0A0E9WQD2_ANGAN</name>
<sequence length="60" mass="6843">MAKRCIIRSTLFPSLYNQSIIIWNDCIAKPTMIIFIGTIQCQNFRGFGFSQENSSLPKCP</sequence>
<dbReference type="EMBL" id="GBXM01015943">
    <property type="protein sequence ID" value="JAH92634.1"/>
    <property type="molecule type" value="Transcribed_RNA"/>
</dbReference>
<accession>A0A0E9WQD2</accession>
<reference evidence="1" key="2">
    <citation type="journal article" date="2015" name="Fish Shellfish Immunol.">
        <title>Early steps in the European eel (Anguilla anguilla)-Vibrio vulnificus interaction in the gills: Role of the RtxA13 toxin.</title>
        <authorList>
            <person name="Callol A."/>
            <person name="Pajuelo D."/>
            <person name="Ebbesson L."/>
            <person name="Teles M."/>
            <person name="MacKenzie S."/>
            <person name="Amaro C."/>
        </authorList>
    </citation>
    <scope>NUCLEOTIDE SEQUENCE</scope>
</reference>